<keyword evidence="3" id="KW-1185">Reference proteome</keyword>
<dbReference type="AlphaFoldDB" id="A0AAJ0HKE8"/>
<evidence type="ECO:0000259" key="1">
    <source>
        <dbReference type="Pfam" id="PF13472"/>
    </source>
</evidence>
<gene>
    <name evidence="2" type="ORF">B0T25DRAFT_536955</name>
</gene>
<accession>A0AAJ0HKE8</accession>
<evidence type="ECO:0000313" key="3">
    <source>
        <dbReference type="Proteomes" id="UP001275084"/>
    </source>
</evidence>
<dbReference type="GO" id="GO:0016787">
    <property type="term" value="F:hydrolase activity"/>
    <property type="evidence" value="ECO:0007669"/>
    <property type="project" value="UniProtKB-KW"/>
</dbReference>
<dbReference type="Gene3D" id="3.40.50.1110">
    <property type="entry name" value="SGNH hydrolase"/>
    <property type="match status" value="1"/>
</dbReference>
<dbReference type="EMBL" id="JAUIQD010000003">
    <property type="protein sequence ID" value="KAK3356541.1"/>
    <property type="molecule type" value="Genomic_DNA"/>
</dbReference>
<dbReference type="Pfam" id="PF13472">
    <property type="entry name" value="Lipase_GDSL_2"/>
    <property type="match status" value="1"/>
</dbReference>
<dbReference type="SUPFAM" id="SSF52266">
    <property type="entry name" value="SGNH hydrolase"/>
    <property type="match status" value="1"/>
</dbReference>
<feature type="domain" description="SGNH hydrolase-type esterase" evidence="1">
    <location>
        <begin position="50"/>
        <end position="247"/>
    </location>
</feature>
<sequence length="264" mass="28252">MSSAAAIVVEAEDILRPLAKFKARSHETSKTCHIPLLSNSDNLSPIIVLIGDSMLERMTTTGQSPSLTALWPSETMINSTTLATLALERFDGVLNVGVGGDKIQNIAYRLIGDPNPDPSKTLPGLAATLAAHNSVKLWVVQAGTNNLSPKKGLTDADCKAMGVLLRGLSRLSSLQPESKVLLTGLFPRKDILVSLVDEANGKLAATARDVNTDIGEERVLFLPATKGIETQEHLVDHVHLNLQGYAIWVEELLPVIAGLLEQIG</sequence>
<keyword evidence="2" id="KW-0378">Hydrolase</keyword>
<organism evidence="2 3">
    <name type="scientific">Lasiosphaeria hispida</name>
    <dbReference type="NCBI Taxonomy" id="260671"/>
    <lineage>
        <taxon>Eukaryota</taxon>
        <taxon>Fungi</taxon>
        <taxon>Dikarya</taxon>
        <taxon>Ascomycota</taxon>
        <taxon>Pezizomycotina</taxon>
        <taxon>Sordariomycetes</taxon>
        <taxon>Sordariomycetidae</taxon>
        <taxon>Sordariales</taxon>
        <taxon>Lasiosphaeriaceae</taxon>
        <taxon>Lasiosphaeria</taxon>
    </lineage>
</organism>
<dbReference type="InterPro" id="IPR013830">
    <property type="entry name" value="SGNH_hydro"/>
</dbReference>
<name>A0AAJ0HKE8_9PEZI</name>
<evidence type="ECO:0000313" key="2">
    <source>
        <dbReference type="EMBL" id="KAK3356541.1"/>
    </source>
</evidence>
<comment type="caution">
    <text evidence="2">The sequence shown here is derived from an EMBL/GenBank/DDBJ whole genome shotgun (WGS) entry which is preliminary data.</text>
</comment>
<proteinExistence type="predicted"/>
<reference evidence="2" key="1">
    <citation type="journal article" date="2023" name="Mol. Phylogenet. Evol.">
        <title>Genome-scale phylogeny and comparative genomics of the fungal order Sordariales.</title>
        <authorList>
            <person name="Hensen N."/>
            <person name="Bonometti L."/>
            <person name="Westerberg I."/>
            <person name="Brannstrom I.O."/>
            <person name="Guillou S."/>
            <person name="Cros-Aarteil S."/>
            <person name="Calhoun S."/>
            <person name="Haridas S."/>
            <person name="Kuo A."/>
            <person name="Mondo S."/>
            <person name="Pangilinan J."/>
            <person name="Riley R."/>
            <person name="LaButti K."/>
            <person name="Andreopoulos B."/>
            <person name="Lipzen A."/>
            <person name="Chen C."/>
            <person name="Yan M."/>
            <person name="Daum C."/>
            <person name="Ng V."/>
            <person name="Clum A."/>
            <person name="Steindorff A."/>
            <person name="Ohm R.A."/>
            <person name="Martin F."/>
            <person name="Silar P."/>
            <person name="Natvig D.O."/>
            <person name="Lalanne C."/>
            <person name="Gautier V."/>
            <person name="Ament-Velasquez S.L."/>
            <person name="Kruys A."/>
            <person name="Hutchinson M.I."/>
            <person name="Powell A.J."/>
            <person name="Barry K."/>
            <person name="Miller A.N."/>
            <person name="Grigoriev I.V."/>
            <person name="Debuchy R."/>
            <person name="Gladieux P."/>
            <person name="Hiltunen Thoren M."/>
            <person name="Johannesson H."/>
        </authorList>
    </citation>
    <scope>NUCLEOTIDE SEQUENCE</scope>
    <source>
        <strain evidence="2">CBS 955.72</strain>
    </source>
</reference>
<dbReference type="Proteomes" id="UP001275084">
    <property type="component" value="Unassembled WGS sequence"/>
</dbReference>
<dbReference type="InterPro" id="IPR036514">
    <property type="entry name" value="SGNH_hydro_sf"/>
</dbReference>
<reference evidence="2" key="2">
    <citation type="submission" date="2023-06" db="EMBL/GenBank/DDBJ databases">
        <authorList>
            <consortium name="Lawrence Berkeley National Laboratory"/>
            <person name="Haridas S."/>
            <person name="Hensen N."/>
            <person name="Bonometti L."/>
            <person name="Westerberg I."/>
            <person name="Brannstrom I.O."/>
            <person name="Guillou S."/>
            <person name="Cros-Aarteil S."/>
            <person name="Calhoun S."/>
            <person name="Kuo A."/>
            <person name="Mondo S."/>
            <person name="Pangilinan J."/>
            <person name="Riley R."/>
            <person name="Labutti K."/>
            <person name="Andreopoulos B."/>
            <person name="Lipzen A."/>
            <person name="Chen C."/>
            <person name="Yanf M."/>
            <person name="Daum C."/>
            <person name="Ng V."/>
            <person name="Clum A."/>
            <person name="Steindorff A."/>
            <person name="Ohm R."/>
            <person name="Martin F."/>
            <person name="Silar P."/>
            <person name="Natvig D."/>
            <person name="Lalanne C."/>
            <person name="Gautier V."/>
            <person name="Ament-Velasquez S.L."/>
            <person name="Kruys A."/>
            <person name="Hutchinson M.I."/>
            <person name="Powell A.J."/>
            <person name="Barry K."/>
            <person name="Miller A.N."/>
            <person name="Grigoriev I.V."/>
            <person name="Debuchy R."/>
            <person name="Gladieux P."/>
            <person name="Thoren M.H."/>
            <person name="Johannesson H."/>
        </authorList>
    </citation>
    <scope>NUCLEOTIDE SEQUENCE</scope>
    <source>
        <strain evidence="2">CBS 955.72</strain>
    </source>
</reference>
<protein>
    <submittedName>
        <fullName evidence="2">SGNH hydrolase-type esterase domain-containing protein</fullName>
    </submittedName>
</protein>